<name>A0AAN5WCL5_ACIBA</name>
<protein>
    <submittedName>
        <fullName evidence="2">Uncharacterized protein</fullName>
    </submittedName>
</protein>
<comment type="caution">
    <text evidence="2">The sequence shown here is derived from an EMBL/GenBank/DDBJ whole genome shotgun (WGS) entry which is preliminary data.</text>
</comment>
<gene>
    <name evidence="2" type="ORF">APD33_13545</name>
</gene>
<proteinExistence type="predicted"/>
<keyword evidence="1" id="KW-0812">Transmembrane</keyword>
<dbReference type="AlphaFoldDB" id="A0AAN5WCL5"/>
<evidence type="ECO:0000256" key="1">
    <source>
        <dbReference type="SAM" id="Phobius"/>
    </source>
</evidence>
<dbReference type="Proteomes" id="UP000051449">
    <property type="component" value="Unassembled WGS sequence"/>
</dbReference>
<dbReference type="EMBL" id="LLGC01000179">
    <property type="protein sequence ID" value="KQE03634.1"/>
    <property type="molecule type" value="Genomic_DNA"/>
</dbReference>
<sequence length="91" mass="10734">MQENISIETKSFRNTKRISYGCLIIGFLCLFFPPFWIGAVVLLVIGMATHMIKAEVQKKLDIFNEVWFFLTEDLESSTENFERYKYLIDQL</sequence>
<evidence type="ECO:0000313" key="3">
    <source>
        <dbReference type="Proteomes" id="UP000051449"/>
    </source>
</evidence>
<accession>A0AAN5WCL5</accession>
<feature type="transmembrane region" description="Helical" evidence="1">
    <location>
        <begin position="20"/>
        <end position="48"/>
    </location>
</feature>
<keyword evidence="1" id="KW-1133">Transmembrane helix</keyword>
<evidence type="ECO:0000313" key="2">
    <source>
        <dbReference type="EMBL" id="KQE03634.1"/>
    </source>
</evidence>
<organism evidence="2 3">
    <name type="scientific">Acinetobacter baumannii</name>
    <dbReference type="NCBI Taxonomy" id="470"/>
    <lineage>
        <taxon>Bacteria</taxon>
        <taxon>Pseudomonadati</taxon>
        <taxon>Pseudomonadota</taxon>
        <taxon>Gammaproteobacteria</taxon>
        <taxon>Moraxellales</taxon>
        <taxon>Moraxellaceae</taxon>
        <taxon>Acinetobacter</taxon>
        <taxon>Acinetobacter calcoaceticus/baumannii complex</taxon>
    </lineage>
</organism>
<reference evidence="2 3" key="1">
    <citation type="submission" date="2015-10" db="EMBL/GenBank/DDBJ databases">
        <title>The utility of whole genome sequencing in characterizing Acinetobacter epidemiology and analyzing hospital outbreaks.</title>
        <authorList>
            <person name="Ozer E.A."/>
            <person name="Fitzpatrick M.A."/>
            <person name="Hauser A.R."/>
        </authorList>
    </citation>
    <scope>NUCLEOTIDE SEQUENCE [LARGE SCALE GENOMIC DNA]</scope>
    <source>
        <strain evidence="2 3">ABBL072</strain>
    </source>
</reference>
<keyword evidence="1" id="KW-0472">Membrane</keyword>